<organism evidence="9 10">
    <name type="scientific">Mesoterricola silvestris</name>
    <dbReference type="NCBI Taxonomy" id="2927979"/>
    <lineage>
        <taxon>Bacteria</taxon>
        <taxon>Pseudomonadati</taxon>
        <taxon>Acidobacteriota</taxon>
        <taxon>Holophagae</taxon>
        <taxon>Holophagales</taxon>
        <taxon>Holophagaceae</taxon>
        <taxon>Mesoterricola</taxon>
    </lineage>
</organism>
<evidence type="ECO:0000256" key="6">
    <source>
        <dbReference type="ARBA" id="ARBA00023136"/>
    </source>
</evidence>
<dbReference type="AlphaFoldDB" id="A0AA48GME4"/>
<feature type="transmembrane region" description="Helical" evidence="7">
    <location>
        <begin position="210"/>
        <end position="231"/>
    </location>
</feature>
<dbReference type="Proteomes" id="UP001238179">
    <property type="component" value="Chromosome"/>
</dbReference>
<feature type="transmembrane region" description="Helical" evidence="7">
    <location>
        <begin position="129"/>
        <end position="147"/>
    </location>
</feature>
<evidence type="ECO:0000313" key="10">
    <source>
        <dbReference type="Proteomes" id="UP001238179"/>
    </source>
</evidence>
<dbReference type="InterPro" id="IPR051790">
    <property type="entry name" value="Cytochrome_c-biogenesis_DsbD"/>
</dbReference>
<reference evidence="10" key="1">
    <citation type="journal article" date="2023" name="Int. J. Syst. Evol. Microbiol.">
        <title>Mesoterricola silvestris gen. nov., sp. nov., Mesoterricola sediminis sp. nov., Geothrix oryzae sp. nov., Geothrix edaphica sp. nov., Geothrix rubra sp. nov., and Geothrix limicola sp. nov., six novel members of Acidobacteriota isolated from soils.</title>
        <authorList>
            <person name="Itoh H."/>
            <person name="Sugisawa Y."/>
            <person name="Mise K."/>
            <person name="Xu Z."/>
            <person name="Kuniyasu M."/>
            <person name="Ushijima N."/>
            <person name="Kawano K."/>
            <person name="Kobayashi E."/>
            <person name="Shiratori Y."/>
            <person name="Masuda Y."/>
            <person name="Senoo K."/>
        </authorList>
    </citation>
    <scope>NUCLEOTIDE SEQUENCE [LARGE SCALE GENOMIC DNA]</scope>
    <source>
        <strain evidence="10">W79</strain>
    </source>
</reference>
<keyword evidence="10" id="KW-1185">Reference proteome</keyword>
<feature type="transmembrane region" description="Helical" evidence="7">
    <location>
        <begin position="167"/>
        <end position="189"/>
    </location>
</feature>
<keyword evidence="4" id="KW-0201">Cytochrome c-type biogenesis</keyword>
<dbReference type="EMBL" id="AP027080">
    <property type="protein sequence ID" value="BDU72175.1"/>
    <property type="molecule type" value="Genomic_DNA"/>
</dbReference>
<comment type="subcellular location">
    <subcellularLocation>
        <location evidence="1">Membrane</location>
        <topology evidence="1">Multi-pass membrane protein</topology>
    </subcellularLocation>
</comment>
<dbReference type="PANTHER" id="PTHR31272:SF6">
    <property type="entry name" value="CYTOCHROME C-TYPE BIOGENESIS CCDA-LIKE CHLOROPLASTIC PROTEIN"/>
    <property type="match status" value="1"/>
</dbReference>
<feature type="domain" description="Cytochrome C biogenesis protein transmembrane" evidence="8">
    <location>
        <begin position="22"/>
        <end position="193"/>
    </location>
</feature>
<sequence>MTAGLIERLADAVAQAPAYQQLGLVFLGGLLTSANPCVLVAAPLVVGFAGGTEEGRHHPMVLSGVFVMGLAAAFTALGLIAALTGSLLGDIGWGWKALAGLVLLAVGLHLLGLYALPTVSHGYLKRFQGAGLLGAFALGALTGTLSAPCATPALATVLTIVAFQKKILWGGVLLFAYALGHVLLLFLAGASSGWASRYAQSRLSLALGRVLPKAMGLLLTGCALWVFWLAWQARQAA</sequence>
<dbReference type="GO" id="GO:0017004">
    <property type="term" value="P:cytochrome complex assembly"/>
    <property type="evidence" value="ECO:0007669"/>
    <property type="project" value="UniProtKB-KW"/>
</dbReference>
<keyword evidence="3 7" id="KW-0812">Transmembrane</keyword>
<evidence type="ECO:0000256" key="2">
    <source>
        <dbReference type="ARBA" id="ARBA00006143"/>
    </source>
</evidence>
<evidence type="ECO:0000256" key="7">
    <source>
        <dbReference type="SAM" id="Phobius"/>
    </source>
</evidence>
<dbReference type="Pfam" id="PF02683">
    <property type="entry name" value="DsbD_TM"/>
    <property type="match status" value="1"/>
</dbReference>
<gene>
    <name evidence="9" type="primary">dsbD_4</name>
    <name evidence="9" type="ORF">METEAL_13490</name>
</gene>
<feature type="transmembrane region" description="Helical" evidence="7">
    <location>
        <begin position="61"/>
        <end position="83"/>
    </location>
</feature>
<dbReference type="RefSeq" id="WP_316415083.1">
    <property type="nucleotide sequence ID" value="NZ_AP027080.1"/>
</dbReference>
<evidence type="ECO:0000313" key="9">
    <source>
        <dbReference type="EMBL" id="BDU72175.1"/>
    </source>
</evidence>
<evidence type="ECO:0000256" key="5">
    <source>
        <dbReference type="ARBA" id="ARBA00022989"/>
    </source>
</evidence>
<dbReference type="PANTHER" id="PTHR31272">
    <property type="entry name" value="CYTOCHROME C-TYPE BIOGENESIS PROTEIN HI_1454-RELATED"/>
    <property type="match status" value="1"/>
</dbReference>
<evidence type="ECO:0000256" key="3">
    <source>
        <dbReference type="ARBA" id="ARBA00022692"/>
    </source>
</evidence>
<keyword evidence="5 7" id="KW-1133">Transmembrane helix</keyword>
<evidence type="ECO:0000256" key="1">
    <source>
        <dbReference type="ARBA" id="ARBA00004141"/>
    </source>
</evidence>
<feature type="transmembrane region" description="Helical" evidence="7">
    <location>
        <begin position="95"/>
        <end position="117"/>
    </location>
</feature>
<accession>A0AA48GME4</accession>
<protein>
    <submittedName>
        <fullName evidence="9">Cytochrome C biogenesis protein CcdA</fullName>
    </submittedName>
</protein>
<dbReference type="InterPro" id="IPR003834">
    <property type="entry name" value="Cyt_c_assmbl_TM_dom"/>
</dbReference>
<evidence type="ECO:0000256" key="4">
    <source>
        <dbReference type="ARBA" id="ARBA00022748"/>
    </source>
</evidence>
<dbReference type="KEGG" id="msil:METEAL_13490"/>
<evidence type="ECO:0000259" key="8">
    <source>
        <dbReference type="Pfam" id="PF02683"/>
    </source>
</evidence>
<comment type="similarity">
    <text evidence="2">Belongs to the DsbD family.</text>
</comment>
<proteinExistence type="inferred from homology"/>
<dbReference type="GO" id="GO:0016020">
    <property type="term" value="C:membrane"/>
    <property type="evidence" value="ECO:0007669"/>
    <property type="project" value="UniProtKB-SubCell"/>
</dbReference>
<keyword evidence="6 7" id="KW-0472">Membrane</keyword>
<feature type="transmembrane region" description="Helical" evidence="7">
    <location>
        <begin position="24"/>
        <end position="49"/>
    </location>
</feature>
<name>A0AA48GME4_9BACT</name>